<comment type="caution">
    <text evidence="1">The sequence shown here is derived from an EMBL/GenBank/DDBJ whole genome shotgun (WGS) entry which is preliminary data.</text>
</comment>
<gene>
    <name evidence="1" type="ORF">L6164_033191</name>
</gene>
<reference evidence="1 2" key="1">
    <citation type="journal article" date="2022" name="DNA Res.">
        <title>Chromosomal-level genome assembly of the orchid tree Bauhinia variegata (Leguminosae; Cercidoideae) supports the allotetraploid origin hypothesis of Bauhinia.</title>
        <authorList>
            <person name="Zhong Y."/>
            <person name="Chen Y."/>
            <person name="Zheng D."/>
            <person name="Pang J."/>
            <person name="Liu Y."/>
            <person name="Luo S."/>
            <person name="Meng S."/>
            <person name="Qian L."/>
            <person name="Wei D."/>
            <person name="Dai S."/>
            <person name="Zhou R."/>
        </authorList>
    </citation>
    <scope>NUCLEOTIDE SEQUENCE [LARGE SCALE GENOMIC DNA]</scope>
    <source>
        <strain evidence="1">BV-YZ2020</strain>
    </source>
</reference>
<keyword evidence="2" id="KW-1185">Reference proteome</keyword>
<protein>
    <submittedName>
        <fullName evidence="1">Uncharacterized protein</fullName>
    </submittedName>
</protein>
<name>A0ACB9KR47_BAUVA</name>
<accession>A0ACB9KR47</accession>
<proteinExistence type="predicted"/>
<organism evidence="1 2">
    <name type="scientific">Bauhinia variegata</name>
    <name type="common">Purple orchid tree</name>
    <name type="synonym">Phanera variegata</name>
    <dbReference type="NCBI Taxonomy" id="167791"/>
    <lineage>
        <taxon>Eukaryota</taxon>
        <taxon>Viridiplantae</taxon>
        <taxon>Streptophyta</taxon>
        <taxon>Embryophyta</taxon>
        <taxon>Tracheophyta</taxon>
        <taxon>Spermatophyta</taxon>
        <taxon>Magnoliopsida</taxon>
        <taxon>eudicotyledons</taxon>
        <taxon>Gunneridae</taxon>
        <taxon>Pentapetalae</taxon>
        <taxon>rosids</taxon>
        <taxon>fabids</taxon>
        <taxon>Fabales</taxon>
        <taxon>Fabaceae</taxon>
        <taxon>Cercidoideae</taxon>
        <taxon>Cercideae</taxon>
        <taxon>Bauhiniinae</taxon>
        <taxon>Bauhinia</taxon>
    </lineage>
</organism>
<evidence type="ECO:0000313" key="2">
    <source>
        <dbReference type="Proteomes" id="UP000828941"/>
    </source>
</evidence>
<evidence type="ECO:0000313" key="1">
    <source>
        <dbReference type="EMBL" id="KAI4299762.1"/>
    </source>
</evidence>
<sequence length="657" mass="75459">MYKLTASDDGAIMNQVQATHAPHGRQIVVDPLIDITDQILVQAIACSTGDVHGKEERSETSKKATKLDRNVTSMIQKLSRELSSYKRRCAHAKTMELLNAWSSYQWHAKVVLVLTGFAINFGEFCYFVQPCPASRLSMSIALLIKLPNIGDKSSFLKRRLDILNKLVKAALDVSKCMAEVMNLQLYYISEDKQAESDSALVPNAAYLTIKSIVSCSRQIASIMNFRQEYISPSREALELSNLVSEVNSIHQKLKDQLDKCYRNIGEEIIRQSLRYSEEDLEIDTIGSNETRVNVESQRKKHVLLLISDLNNISDEEIQVLDKLYKQQAMQSDERLYEMVWIPVVEKRRWTYLNQCRFGELKSMMPWHSVRYSVIDPASVVEIKEKMNFTGKPILLVRDPQGRVTSTNVIHLMWIWGNLAFPFAREREEDLWSNQIWSLRTLIDPIDATILEWISEDNHICLYGGSNLEWIRTFTKTMTSVARAAKIKLKMVYVGEHDEKEETQKMAAAIAKENLSYFLPNNPSLWLFWARLESMQYSKLQQNKTENNDEFMRELTNLLNYDGDEGWAMICGGGVGEMARDSGPNILRALERFKYWEDDVVPKGFEMALKEYLGKLPSASLHCHNLILPFQESLKGIVVRSSEGRLMEKEILFLCSKE</sequence>
<dbReference type="EMBL" id="CM039438">
    <property type="protein sequence ID" value="KAI4299762.1"/>
    <property type="molecule type" value="Genomic_DNA"/>
</dbReference>
<dbReference type="Proteomes" id="UP000828941">
    <property type="component" value="Chromosome 13"/>
</dbReference>